<dbReference type="EMBL" id="UYRT01007489">
    <property type="protein sequence ID" value="VDK42592.1"/>
    <property type="molecule type" value="Genomic_DNA"/>
</dbReference>
<dbReference type="AlphaFoldDB" id="A0A183D5W7"/>
<dbReference type="Gene3D" id="2.130.10.10">
    <property type="entry name" value="YVTN repeat-like/Quinoprotein amine dehydrogenase"/>
    <property type="match status" value="1"/>
</dbReference>
<dbReference type="InterPro" id="IPR058543">
    <property type="entry name" value="Beta-prop_RSE1/DDB1/CPSF1_2nd"/>
</dbReference>
<gene>
    <name evidence="2" type="ORF">GPUH_LOCUS4108</name>
</gene>
<proteinExistence type="predicted"/>
<dbReference type="OrthoDB" id="6109at2759"/>
<dbReference type="Proteomes" id="UP000271098">
    <property type="component" value="Unassembled WGS sequence"/>
</dbReference>
<evidence type="ECO:0000313" key="4">
    <source>
        <dbReference type="WBParaSite" id="GPUH_0000411501-mRNA-1"/>
    </source>
</evidence>
<reference evidence="2 3" key="2">
    <citation type="submission" date="2018-11" db="EMBL/GenBank/DDBJ databases">
        <authorList>
            <consortium name="Pathogen Informatics"/>
        </authorList>
    </citation>
    <scope>NUCLEOTIDE SEQUENCE [LARGE SCALE GENOMIC DNA]</scope>
</reference>
<accession>A0A183D5W7</accession>
<dbReference type="InterPro" id="IPR015943">
    <property type="entry name" value="WD40/YVTN_repeat-like_dom_sf"/>
</dbReference>
<sequence length="132" mass="14140">MASSNIGRLGAGRTTLTCISSHPRRFLGTLALETDNDLVELETPIFITSETTIAAGELADGGLAVQVTSSSIVVVAEGQQLQHIPLQQTFPARSASIVDPYIAICTQNGRLLLYELTNHPHVHLKVFYGILG</sequence>
<name>A0A183D5W7_9BILA</name>
<dbReference type="Pfam" id="PF23726">
    <property type="entry name" value="Beta-prop_RSE1_2nd"/>
    <property type="match status" value="1"/>
</dbReference>
<organism evidence="4">
    <name type="scientific">Gongylonema pulchrum</name>
    <dbReference type="NCBI Taxonomy" id="637853"/>
    <lineage>
        <taxon>Eukaryota</taxon>
        <taxon>Metazoa</taxon>
        <taxon>Ecdysozoa</taxon>
        <taxon>Nematoda</taxon>
        <taxon>Chromadorea</taxon>
        <taxon>Rhabditida</taxon>
        <taxon>Spirurina</taxon>
        <taxon>Spiruromorpha</taxon>
        <taxon>Spiruroidea</taxon>
        <taxon>Gongylonematidae</taxon>
        <taxon>Gongylonema</taxon>
    </lineage>
</organism>
<dbReference type="WBParaSite" id="GPUH_0000411501-mRNA-1">
    <property type="protein sequence ID" value="GPUH_0000411501-mRNA-1"/>
    <property type="gene ID" value="GPUH_0000411501"/>
</dbReference>
<evidence type="ECO:0000313" key="3">
    <source>
        <dbReference type="Proteomes" id="UP000271098"/>
    </source>
</evidence>
<keyword evidence="3" id="KW-1185">Reference proteome</keyword>
<evidence type="ECO:0000259" key="1">
    <source>
        <dbReference type="Pfam" id="PF23726"/>
    </source>
</evidence>
<protein>
    <submittedName>
        <fullName evidence="4">Nucleoporin_N domain-containing protein</fullName>
    </submittedName>
</protein>
<feature type="domain" description="RSE1/DDB1/CPSF1 second beta-propeller" evidence="1">
    <location>
        <begin position="28"/>
        <end position="118"/>
    </location>
</feature>
<reference evidence="4" key="1">
    <citation type="submission" date="2016-06" db="UniProtKB">
        <authorList>
            <consortium name="WormBaseParasite"/>
        </authorList>
    </citation>
    <scope>IDENTIFICATION</scope>
</reference>
<evidence type="ECO:0000313" key="2">
    <source>
        <dbReference type="EMBL" id="VDK42592.1"/>
    </source>
</evidence>